<evidence type="ECO:0000259" key="1">
    <source>
        <dbReference type="Pfam" id="PF01498"/>
    </source>
</evidence>
<keyword evidence="3" id="KW-1185">Reference proteome</keyword>
<proteinExistence type="predicted"/>
<protein>
    <recommendedName>
        <fullName evidence="1">Transposase Tc1-like domain-containing protein</fullName>
    </recommendedName>
</protein>
<name>A0AAZ3Q6D9_ONCTS</name>
<dbReference type="GeneTree" id="ENSGT01120000271870"/>
<dbReference type="InterPro" id="IPR036397">
    <property type="entry name" value="RNaseH_sf"/>
</dbReference>
<dbReference type="GO" id="GO:0003677">
    <property type="term" value="F:DNA binding"/>
    <property type="evidence" value="ECO:0007669"/>
    <property type="project" value="InterPro"/>
</dbReference>
<dbReference type="AlphaFoldDB" id="A0AAZ3Q6D9"/>
<reference evidence="2" key="2">
    <citation type="submission" date="2025-08" db="UniProtKB">
        <authorList>
            <consortium name="Ensembl"/>
        </authorList>
    </citation>
    <scope>IDENTIFICATION</scope>
</reference>
<organism evidence="2 3">
    <name type="scientific">Oncorhynchus tshawytscha</name>
    <name type="common">Chinook salmon</name>
    <name type="synonym">Salmo tshawytscha</name>
    <dbReference type="NCBI Taxonomy" id="74940"/>
    <lineage>
        <taxon>Eukaryota</taxon>
        <taxon>Metazoa</taxon>
        <taxon>Chordata</taxon>
        <taxon>Craniata</taxon>
        <taxon>Vertebrata</taxon>
        <taxon>Euteleostomi</taxon>
        <taxon>Actinopterygii</taxon>
        <taxon>Neopterygii</taxon>
        <taxon>Teleostei</taxon>
        <taxon>Protacanthopterygii</taxon>
        <taxon>Salmoniformes</taxon>
        <taxon>Salmonidae</taxon>
        <taxon>Salmoninae</taxon>
        <taxon>Oncorhynchus</taxon>
    </lineage>
</organism>
<dbReference type="Ensembl" id="ENSOTST00005148690.1">
    <property type="protein sequence ID" value="ENSOTSP00005123554.1"/>
    <property type="gene ID" value="ENSOTSG00005078500.1"/>
</dbReference>
<feature type="domain" description="Transposase Tc1-like" evidence="1">
    <location>
        <begin position="37"/>
        <end position="92"/>
    </location>
</feature>
<reference evidence="2" key="3">
    <citation type="submission" date="2025-09" db="UniProtKB">
        <authorList>
            <consortium name="Ensembl"/>
        </authorList>
    </citation>
    <scope>IDENTIFICATION</scope>
</reference>
<accession>A0AAZ3Q6D9</accession>
<sequence length="176" mass="20620">MSYYNQLKISRLLSFSGFPVLKVMCNHKKYFLSLVATLTTEFQTASGSNVNTRTVSWELYEMGFHDRAAAHKPKLTLRNAKHRLVWCKAHRHWTLEQWKRVLWNYESRFTIWQSDGLIWVWWMPGEFYLPPCIVPTVKFSGGEIMVWGCFLWFGLGHLVPVNGNLNATALIQLHSR</sequence>
<dbReference type="Pfam" id="PF01498">
    <property type="entry name" value="HTH_Tnp_Tc3_2"/>
    <property type="match status" value="1"/>
</dbReference>
<evidence type="ECO:0000313" key="3">
    <source>
        <dbReference type="Proteomes" id="UP000694402"/>
    </source>
</evidence>
<dbReference type="InterPro" id="IPR002492">
    <property type="entry name" value="Transposase_Tc1-like"/>
</dbReference>
<dbReference type="Gene3D" id="3.30.420.10">
    <property type="entry name" value="Ribonuclease H-like superfamily/Ribonuclease H"/>
    <property type="match status" value="1"/>
</dbReference>
<dbReference type="GO" id="GO:0015074">
    <property type="term" value="P:DNA integration"/>
    <property type="evidence" value="ECO:0007669"/>
    <property type="project" value="InterPro"/>
</dbReference>
<evidence type="ECO:0000313" key="2">
    <source>
        <dbReference type="Ensembl" id="ENSOTSP00005123554.1"/>
    </source>
</evidence>
<dbReference type="Proteomes" id="UP000694402">
    <property type="component" value="Unassembled WGS sequence"/>
</dbReference>
<reference evidence="3" key="1">
    <citation type="journal article" date="2018" name="PLoS ONE">
        <title>Chinook salmon (Oncorhynchus tshawytscha) genome and transcriptome.</title>
        <authorList>
            <person name="Christensen K.A."/>
            <person name="Leong J.S."/>
            <person name="Sakhrani D."/>
            <person name="Biagi C.A."/>
            <person name="Minkley D.R."/>
            <person name="Withler R.E."/>
            <person name="Rondeau E.B."/>
            <person name="Koop B.F."/>
            <person name="Devlin R.H."/>
        </authorList>
    </citation>
    <scope>NUCLEOTIDE SEQUENCE [LARGE SCALE GENOMIC DNA]</scope>
</reference>
<dbReference type="GO" id="GO:0006313">
    <property type="term" value="P:DNA transposition"/>
    <property type="evidence" value="ECO:0007669"/>
    <property type="project" value="InterPro"/>
</dbReference>